<dbReference type="CDD" id="cd00082">
    <property type="entry name" value="HisKA"/>
    <property type="match status" value="1"/>
</dbReference>
<keyword evidence="11" id="KW-1185">Reference proteome</keyword>
<dbReference type="OrthoDB" id="8127at2157"/>
<dbReference type="PANTHER" id="PTHR43304:SF1">
    <property type="entry name" value="PAC DOMAIN-CONTAINING PROTEIN"/>
    <property type="match status" value="1"/>
</dbReference>
<dbReference type="InterPro" id="IPR036890">
    <property type="entry name" value="HATPase_C_sf"/>
</dbReference>
<evidence type="ECO:0000259" key="8">
    <source>
        <dbReference type="PROSITE" id="PS50112"/>
    </source>
</evidence>
<evidence type="ECO:0000256" key="4">
    <source>
        <dbReference type="ARBA" id="ARBA00022679"/>
    </source>
</evidence>
<evidence type="ECO:0000256" key="5">
    <source>
        <dbReference type="ARBA" id="ARBA00022777"/>
    </source>
</evidence>
<dbReference type="CDD" id="cd00075">
    <property type="entry name" value="HATPase"/>
    <property type="match status" value="1"/>
</dbReference>
<feature type="domain" description="PAS" evidence="8">
    <location>
        <begin position="247"/>
        <end position="317"/>
    </location>
</feature>
<feature type="domain" description="PAS" evidence="8">
    <location>
        <begin position="123"/>
        <end position="195"/>
    </location>
</feature>
<dbReference type="InterPro" id="IPR052162">
    <property type="entry name" value="Sensor_kinase/Photoreceptor"/>
</dbReference>
<dbReference type="InterPro" id="IPR005467">
    <property type="entry name" value="His_kinase_dom"/>
</dbReference>
<feature type="domain" description="PAC" evidence="9">
    <location>
        <begin position="198"/>
        <end position="250"/>
    </location>
</feature>
<dbReference type="PROSITE" id="PS50113">
    <property type="entry name" value="PAC"/>
    <property type="match status" value="2"/>
</dbReference>
<evidence type="ECO:0000259" key="7">
    <source>
        <dbReference type="PROSITE" id="PS50109"/>
    </source>
</evidence>
<dbReference type="SMART" id="SM00086">
    <property type="entry name" value="PAC"/>
    <property type="match status" value="3"/>
</dbReference>
<dbReference type="KEGG" id="srub:C2R22_03120"/>
<proteinExistence type="predicted"/>
<dbReference type="CDD" id="cd00130">
    <property type="entry name" value="PAS"/>
    <property type="match status" value="3"/>
</dbReference>
<dbReference type="PROSITE" id="PS50109">
    <property type="entry name" value="HIS_KIN"/>
    <property type="match status" value="1"/>
</dbReference>
<dbReference type="EMBL" id="CP026309">
    <property type="protein sequence ID" value="AUV80769.1"/>
    <property type="molecule type" value="Genomic_DNA"/>
</dbReference>
<dbReference type="Gene3D" id="3.30.450.20">
    <property type="entry name" value="PAS domain"/>
    <property type="match status" value="4"/>
</dbReference>
<organism evidence="10 11">
    <name type="scientific">Salinigranum rubrum</name>
    <dbReference type="NCBI Taxonomy" id="755307"/>
    <lineage>
        <taxon>Archaea</taxon>
        <taxon>Methanobacteriati</taxon>
        <taxon>Methanobacteriota</taxon>
        <taxon>Stenosarchaea group</taxon>
        <taxon>Halobacteria</taxon>
        <taxon>Halobacteriales</taxon>
        <taxon>Haloferacaceae</taxon>
        <taxon>Salinigranum</taxon>
    </lineage>
</organism>
<dbReference type="Pfam" id="PF08447">
    <property type="entry name" value="PAS_3"/>
    <property type="match status" value="1"/>
</dbReference>
<dbReference type="Pfam" id="PF00512">
    <property type="entry name" value="HisKA"/>
    <property type="match status" value="1"/>
</dbReference>
<dbReference type="InterPro" id="IPR003594">
    <property type="entry name" value="HATPase_dom"/>
</dbReference>
<evidence type="ECO:0000313" key="10">
    <source>
        <dbReference type="EMBL" id="AUV80769.1"/>
    </source>
</evidence>
<dbReference type="InterPro" id="IPR000014">
    <property type="entry name" value="PAS"/>
</dbReference>
<feature type="domain" description="PAS" evidence="8">
    <location>
        <begin position="372"/>
        <end position="449"/>
    </location>
</feature>
<dbReference type="EC" id="2.7.13.3" evidence="2"/>
<feature type="region of interest" description="Disordered" evidence="6">
    <location>
        <begin position="622"/>
        <end position="695"/>
    </location>
</feature>
<dbReference type="InterPro" id="IPR004358">
    <property type="entry name" value="Sig_transdc_His_kin-like_C"/>
</dbReference>
<keyword evidence="3" id="KW-0597">Phosphoprotein</keyword>
<dbReference type="InterPro" id="IPR035965">
    <property type="entry name" value="PAS-like_dom_sf"/>
</dbReference>
<reference evidence="10 11" key="1">
    <citation type="submission" date="2018-01" db="EMBL/GenBank/DDBJ databases">
        <title>Complete genome sequence of Salinigranum rubrum GX10T, an extremely halophilic archaeon isolated from a marine solar saltern.</title>
        <authorList>
            <person name="Han S."/>
        </authorList>
    </citation>
    <scope>NUCLEOTIDE SEQUENCE [LARGE SCALE GENOMIC DNA]</scope>
    <source>
        <strain evidence="10 11">GX10</strain>
    </source>
</reference>
<feature type="domain" description="Histidine kinase" evidence="7">
    <location>
        <begin position="513"/>
        <end position="732"/>
    </location>
</feature>
<evidence type="ECO:0000256" key="3">
    <source>
        <dbReference type="ARBA" id="ARBA00022553"/>
    </source>
</evidence>
<dbReference type="SUPFAM" id="SSF55874">
    <property type="entry name" value="ATPase domain of HSP90 chaperone/DNA topoisomerase II/histidine kinase"/>
    <property type="match status" value="1"/>
</dbReference>
<dbReference type="InterPro" id="IPR003661">
    <property type="entry name" value="HisK_dim/P_dom"/>
</dbReference>
<dbReference type="InterPro" id="IPR000700">
    <property type="entry name" value="PAS-assoc_C"/>
</dbReference>
<feature type="compositionally biased region" description="Basic and acidic residues" evidence="6">
    <location>
        <begin position="681"/>
        <end position="692"/>
    </location>
</feature>
<sequence>MTREDSTESVLALCDALERVTDGVAALDADLRYTVVNEAAAELLGRSPDELEGTTVSGSFGGDTDVEERLETAMETGSRTTFEHYDAERDRWLEIRAHPDEGGLSLALIDVTERKGRERELERQEYLFDSVQGLIDVGMWEYDPATDRLFWSDGVRAIHGVDDSYEPTVSEAIDFYHPDDRDVIAAAVEDALEHGERFDLDLRIVRTDGEIRDVRTHGEVVSADGQSGGVLRGAFQDITERKERERELERVRAFVENSSDTISVVDEDGVIQYSSAAAYQEGGVPPESLVDRSAFERIHPDDRAEAERTFERALANPGEKYVCQYRGRQADGSWVWLESTCVRPADGDIEGLVVVTRDIAERKRRAQERRALSEEYEAVFENADDGIFLVDVETEDGDPVFRYSRLNPSHEERTGLTTAAVKGRTPREVLGEDTGRVAETHYRRCVETRSAVTYDESVTPPDVDGVWQTRLAPVVVDGEVARVVGIARDVTERVEHERELRRKNARLDEFASVISHDIRNPLSVALGRVQLLDAGSESEHLPPVLRSLVRIEAIVDDTLTLARHGETVAETEPISITGLAGQCWGTVDVADAILEVDDEFTLHGDRDRLRHVFENLFRNSVEHGSTSSRSGADDSVDHGSTGSRPDADDSVGHGEPSVTVRVGRLGDDGLYVADDGPGIPEPERETVFEPGHKSSAGGTGFGLTIVRRIVEAHGWTVTAAESETGGARFEFRGVDIEDAVDDETSGD</sequence>
<dbReference type="PANTHER" id="PTHR43304">
    <property type="entry name" value="PHYTOCHROME-LIKE PROTEIN CPH1"/>
    <property type="match status" value="1"/>
</dbReference>
<feature type="domain" description="PAC" evidence="9">
    <location>
        <begin position="321"/>
        <end position="371"/>
    </location>
</feature>
<dbReference type="GeneID" id="35591047"/>
<name>A0A2I8VI92_9EURY</name>
<protein>
    <recommendedName>
        <fullName evidence="2">histidine kinase</fullName>
        <ecNumber evidence="2">2.7.13.3</ecNumber>
    </recommendedName>
</protein>
<dbReference type="Pfam" id="PF08448">
    <property type="entry name" value="PAS_4"/>
    <property type="match status" value="3"/>
</dbReference>
<dbReference type="PRINTS" id="PR00344">
    <property type="entry name" value="BCTRLSENSOR"/>
</dbReference>
<dbReference type="Gene3D" id="2.10.70.100">
    <property type="match status" value="1"/>
</dbReference>
<dbReference type="Pfam" id="PF02518">
    <property type="entry name" value="HATPase_c"/>
    <property type="match status" value="1"/>
</dbReference>
<evidence type="ECO:0000256" key="6">
    <source>
        <dbReference type="SAM" id="MobiDB-lite"/>
    </source>
</evidence>
<feature type="domain" description="PAS" evidence="8">
    <location>
        <begin position="9"/>
        <end position="53"/>
    </location>
</feature>
<dbReference type="SUPFAM" id="SSF47384">
    <property type="entry name" value="Homodimeric domain of signal transducing histidine kinase"/>
    <property type="match status" value="1"/>
</dbReference>
<comment type="catalytic activity">
    <reaction evidence="1">
        <text>ATP + protein L-histidine = ADP + protein N-phospho-L-histidine.</text>
        <dbReference type="EC" id="2.7.13.3"/>
    </reaction>
</comment>
<evidence type="ECO:0000256" key="2">
    <source>
        <dbReference type="ARBA" id="ARBA00012438"/>
    </source>
</evidence>
<dbReference type="RefSeq" id="WP_103424447.1">
    <property type="nucleotide sequence ID" value="NZ_CP026309.1"/>
</dbReference>
<dbReference type="SUPFAM" id="SSF55785">
    <property type="entry name" value="PYP-like sensor domain (PAS domain)"/>
    <property type="match status" value="4"/>
</dbReference>
<keyword evidence="4" id="KW-0808">Transferase</keyword>
<dbReference type="InterPro" id="IPR036097">
    <property type="entry name" value="HisK_dim/P_sf"/>
</dbReference>
<dbReference type="Gene3D" id="3.30.565.10">
    <property type="entry name" value="Histidine kinase-like ATPase, C-terminal domain"/>
    <property type="match status" value="1"/>
</dbReference>
<accession>A0A2I8VI92</accession>
<dbReference type="AlphaFoldDB" id="A0A2I8VI92"/>
<dbReference type="PROSITE" id="PS50112">
    <property type="entry name" value="PAS"/>
    <property type="match status" value="4"/>
</dbReference>
<dbReference type="SMART" id="SM00091">
    <property type="entry name" value="PAS"/>
    <property type="match status" value="4"/>
</dbReference>
<dbReference type="InterPro" id="IPR013655">
    <property type="entry name" value="PAS_fold_3"/>
</dbReference>
<dbReference type="InterPro" id="IPR001610">
    <property type="entry name" value="PAC"/>
</dbReference>
<dbReference type="SMART" id="SM00387">
    <property type="entry name" value="HATPase_c"/>
    <property type="match status" value="1"/>
</dbReference>
<dbReference type="Proteomes" id="UP000236584">
    <property type="component" value="Chromosome"/>
</dbReference>
<evidence type="ECO:0000259" key="9">
    <source>
        <dbReference type="PROSITE" id="PS50113"/>
    </source>
</evidence>
<gene>
    <name evidence="10" type="ORF">C2R22_03120</name>
</gene>
<dbReference type="GO" id="GO:0000155">
    <property type="term" value="F:phosphorelay sensor kinase activity"/>
    <property type="evidence" value="ECO:0007669"/>
    <property type="project" value="InterPro"/>
</dbReference>
<dbReference type="Gene3D" id="1.10.287.130">
    <property type="match status" value="1"/>
</dbReference>
<keyword evidence="5 10" id="KW-0418">Kinase</keyword>
<dbReference type="NCBIfam" id="TIGR00229">
    <property type="entry name" value="sensory_box"/>
    <property type="match status" value="4"/>
</dbReference>
<dbReference type="InterPro" id="IPR013656">
    <property type="entry name" value="PAS_4"/>
</dbReference>
<dbReference type="SMART" id="SM00388">
    <property type="entry name" value="HisKA"/>
    <property type="match status" value="1"/>
</dbReference>
<evidence type="ECO:0000313" key="11">
    <source>
        <dbReference type="Proteomes" id="UP000236584"/>
    </source>
</evidence>
<evidence type="ECO:0000256" key="1">
    <source>
        <dbReference type="ARBA" id="ARBA00000085"/>
    </source>
</evidence>